<dbReference type="GO" id="GO:0032259">
    <property type="term" value="P:methylation"/>
    <property type="evidence" value="ECO:0007669"/>
    <property type="project" value="UniProtKB-KW"/>
</dbReference>
<feature type="domain" description="RNA 2-O ribose methyltransferase substrate binding" evidence="3">
    <location>
        <begin position="2"/>
        <end position="75"/>
    </location>
</feature>
<evidence type="ECO:0000256" key="2">
    <source>
        <dbReference type="ARBA" id="ARBA00022679"/>
    </source>
</evidence>
<dbReference type="PANTHER" id="PTHR46429">
    <property type="entry name" value="23S RRNA (GUANOSINE-2'-O-)-METHYLTRANSFERASE RLMB"/>
    <property type="match status" value="1"/>
</dbReference>
<feature type="non-terminal residue" evidence="4">
    <location>
        <position position="193"/>
    </location>
</feature>
<dbReference type="InterPro" id="IPR029028">
    <property type="entry name" value="Alpha/beta_knot_MTases"/>
</dbReference>
<dbReference type="Gene3D" id="3.40.1280.10">
    <property type="match status" value="1"/>
</dbReference>
<evidence type="ECO:0000313" key="4">
    <source>
        <dbReference type="EMBL" id="SUZ58432.1"/>
    </source>
</evidence>
<dbReference type="SUPFAM" id="SSF75217">
    <property type="entry name" value="alpha/beta knot"/>
    <property type="match status" value="1"/>
</dbReference>
<dbReference type="SMART" id="SM00967">
    <property type="entry name" value="SpoU_sub_bind"/>
    <property type="match status" value="1"/>
</dbReference>
<dbReference type="AlphaFoldDB" id="A0A381NV08"/>
<dbReference type="InterPro" id="IPR029064">
    <property type="entry name" value="Ribosomal_eL30-like_sf"/>
</dbReference>
<dbReference type="Pfam" id="PF08032">
    <property type="entry name" value="SpoU_sub_bind"/>
    <property type="match status" value="1"/>
</dbReference>
<dbReference type="GO" id="GO:0008173">
    <property type="term" value="F:RNA methyltransferase activity"/>
    <property type="evidence" value="ECO:0007669"/>
    <property type="project" value="InterPro"/>
</dbReference>
<dbReference type="GO" id="GO:0003723">
    <property type="term" value="F:RNA binding"/>
    <property type="evidence" value="ECO:0007669"/>
    <property type="project" value="InterPro"/>
</dbReference>
<keyword evidence="2" id="KW-0808">Transferase</keyword>
<dbReference type="InterPro" id="IPR004441">
    <property type="entry name" value="rRNA_MeTrfase_TrmH"/>
</dbReference>
<dbReference type="InterPro" id="IPR029026">
    <property type="entry name" value="tRNA_m1G_MTases_N"/>
</dbReference>
<name>A0A381NV08_9ZZZZ</name>
<dbReference type="SUPFAM" id="SSF55315">
    <property type="entry name" value="L30e-like"/>
    <property type="match status" value="1"/>
</dbReference>
<proteinExistence type="predicted"/>
<dbReference type="Pfam" id="PF00588">
    <property type="entry name" value="SpoU_methylase"/>
    <property type="match status" value="1"/>
</dbReference>
<accession>A0A381NV08</accession>
<dbReference type="GO" id="GO:0005829">
    <property type="term" value="C:cytosol"/>
    <property type="evidence" value="ECO:0007669"/>
    <property type="project" value="TreeGrafter"/>
</dbReference>
<dbReference type="Gene3D" id="3.30.1330.30">
    <property type="match status" value="1"/>
</dbReference>
<dbReference type="GO" id="GO:0006396">
    <property type="term" value="P:RNA processing"/>
    <property type="evidence" value="ECO:0007669"/>
    <property type="project" value="InterPro"/>
</dbReference>
<sequence length="193" mass="20463">MVIYGINAVTEALRAGQVKLVRVEDPPRSRLRALVRMAEASGIAVRHCSDAQLLRSSRGRLHQGVVADVDQPRAYTLEDLLQANSNPLLVVLDGIEDPQNLGAILRTAEAAGVDGVIRQSRRAARLDGVASKASAGAVAHVRLVRVVNIARTLETLKAAGVWTVGLDGAASHRYDQVDLTRPTALVLGGEGKG</sequence>
<organism evidence="4">
    <name type="scientific">marine metagenome</name>
    <dbReference type="NCBI Taxonomy" id="408172"/>
    <lineage>
        <taxon>unclassified sequences</taxon>
        <taxon>metagenomes</taxon>
        <taxon>ecological metagenomes</taxon>
    </lineage>
</organism>
<dbReference type="InterPro" id="IPR013123">
    <property type="entry name" value="SpoU_subst-bd"/>
</dbReference>
<evidence type="ECO:0000256" key="1">
    <source>
        <dbReference type="ARBA" id="ARBA00022603"/>
    </source>
</evidence>
<dbReference type="EMBL" id="UINC01000619">
    <property type="protein sequence ID" value="SUZ58432.1"/>
    <property type="molecule type" value="Genomic_DNA"/>
</dbReference>
<protein>
    <recommendedName>
        <fullName evidence="3">RNA 2-O ribose methyltransferase substrate binding domain-containing protein</fullName>
    </recommendedName>
</protein>
<dbReference type="InterPro" id="IPR001537">
    <property type="entry name" value="SpoU_MeTrfase"/>
</dbReference>
<dbReference type="CDD" id="cd18103">
    <property type="entry name" value="SpoU-like_RlmB"/>
    <property type="match status" value="1"/>
</dbReference>
<dbReference type="PANTHER" id="PTHR46429:SF1">
    <property type="entry name" value="23S RRNA (GUANOSINE-2'-O-)-METHYLTRANSFERASE RLMB"/>
    <property type="match status" value="1"/>
</dbReference>
<gene>
    <name evidence="4" type="ORF">METZ01_LOCUS11286</name>
</gene>
<dbReference type="NCBIfam" id="TIGR00186">
    <property type="entry name" value="rRNA_methyl_3"/>
    <property type="match status" value="1"/>
</dbReference>
<evidence type="ECO:0000259" key="3">
    <source>
        <dbReference type="SMART" id="SM00967"/>
    </source>
</evidence>
<keyword evidence="1" id="KW-0489">Methyltransferase</keyword>
<reference evidence="4" key="1">
    <citation type="submission" date="2018-05" db="EMBL/GenBank/DDBJ databases">
        <authorList>
            <person name="Lanie J.A."/>
            <person name="Ng W.-L."/>
            <person name="Kazmierczak K.M."/>
            <person name="Andrzejewski T.M."/>
            <person name="Davidsen T.M."/>
            <person name="Wayne K.J."/>
            <person name="Tettelin H."/>
            <person name="Glass J.I."/>
            <person name="Rusch D."/>
            <person name="Podicherti R."/>
            <person name="Tsui H.-C.T."/>
            <person name="Winkler M.E."/>
        </authorList>
    </citation>
    <scope>NUCLEOTIDE SEQUENCE</scope>
</reference>